<feature type="domain" description="HTH gntR-type" evidence="5">
    <location>
        <begin position="128"/>
        <end position="195"/>
    </location>
</feature>
<dbReference type="PROSITE" id="PS50949">
    <property type="entry name" value="HTH_GNTR"/>
    <property type="match status" value="1"/>
</dbReference>
<dbReference type="Gene3D" id="1.10.10.10">
    <property type="entry name" value="Winged helix-like DNA-binding domain superfamily/Winged helix DNA-binding domain"/>
    <property type="match status" value="1"/>
</dbReference>
<evidence type="ECO:0000256" key="3">
    <source>
        <dbReference type="ARBA" id="ARBA00023163"/>
    </source>
</evidence>
<dbReference type="OrthoDB" id="5243844at2"/>
<proteinExistence type="predicted"/>
<dbReference type="SMART" id="SM00345">
    <property type="entry name" value="HTH_GNTR"/>
    <property type="match status" value="1"/>
</dbReference>
<dbReference type="SUPFAM" id="SSF48008">
    <property type="entry name" value="GntR ligand-binding domain-like"/>
    <property type="match status" value="1"/>
</dbReference>
<reference evidence="6 7" key="1">
    <citation type="journal article" date="2013" name="ISME J.">
        <title>A metabolic model for members of the genus Tetrasphaera involved in enhanced biological phosphorus removal.</title>
        <authorList>
            <person name="Kristiansen R."/>
            <person name="Nguyen H.T.T."/>
            <person name="Saunders A.M."/>
            <person name="Nielsen J.L."/>
            <person name="Wimmer R."/>
            <person name="Le V.Q."/>
            <person name="McIlroy S.J."/>
            <person name="Petrovski S."/>
            <person name="Seviour R.J."/>
            <person name="Calteau A."/>
            <person name="Nielsen K.L."/>
            <person name="Nielsen P.H."/>
        </authorList>
    </citation>
    <scope>NUCLEOTIDE SEQUENCE [LARGE SCALE GENOMIC DNA]</scope>
    <source>
        <strain evidence="6 7">T1-X7</strain>
    </source>
</reference>
<evidence type="ECO:0000256" key="4">
    <source>
        <dbReference type="SAM" id="MobiDB-lite"/>
    </source>
</evidence>
<dbReference type="InterPro" id="IPR008920">
    <property type="entry name" value="TF_FadR/GntR_C"/>
</dbReference>
<dbReference type="SMART" id="SM00895">
    <property type="entry name" value="FCD"/>
    <property type="match status" value="1"/>
</dbReference>
<dbReference type="Gene3D" id="1.20.120.530">
    <property type="entry name" value="GntR ligand-binding domain-like"/>
    <property type="match status" value="1"/>
</dbReference>
<name>A0A077M808_9MICO</name>
<dbReference type="STRING" id="1194083.BN12_790038"/>
<dbReference type="InterPro" id="IPR000524">
    <property type="entry name" value="Tscrpt_reg_HTH_GntR"/>
</dbReference>
<evidence type="ECO:0000256" key="1">
    <source>
        <dbReference type="ARBA" id="ARBA00023015"/>
    </source>
</evidence>
<dbReference type="SUPFAM" id="SSF46785">
    <property type="entry name" value="Winged helix' DNA-binding domain"/>
    <property type="match status" value="1"/>
</dbReference>
<dbReference type="PANTHER" id="PTHR43537">
    <property type="entry name" value="TRANSCRIPTIONAL REGULATOR, GNTR FAMILY"/>
    <property type="match status" value="1"/>
</dbReference>
<dbReference type="Pfam" id="PF07729">
    <property type="entry name" value="FCD"/>
    <property type="match status" value="1"/>
</dbReference>
<dbReference type="PANTHER" id="PTHR43537:SF24">
    <property type="entry name" value="GLUCONATE OPERON TRANSCRIPTIONAL REPRESSOR"/>
    <property type="match status" value="1"/>
</dbReference>
<dbReference type="AlphaFoldDB" id="A0A077M808"/>
<accession>A0A077M808</accession>
<keyword evidence="1" id="KW-0805">Transcription regulation</keyword>
<keyword evidence="2" id="KW-0238">DNA-binding</keyword>
<dbReference type="Proteomes" id="UP000035721">
    <property type="component" value="Unassembled WGS sequence"/>
</dbReference>
<organism evidence="6 7">
    <name type="scientific">Nostocoides japonicum T1-X7</name>
    <dbReference type="NCBI Taxonomy" id="1194083"/>
    <lineage>
        <taxon>Bacteria</taxon>
        <taxon>Bacillati</taxon>
        <taxon>Actinomycetota</taxon>
        <taxon>Actinomycetes</taxon>
        <taxon>Micrococcales</taxon>
        <taxon>Intrasporangiaceae</taxon>
        <taxon>Nostocoides</taxon>
    </lineage>
</organism>
<dbReference type="GO" id="GO:0003677">
    <property type="term" value="F:DNA binding"/>
    <property type="evidence" value="ECO:0007669"/>
    <property type="project" value="UniProtKB-KW"/>
</dbReference>
<dbReference type="InterPro" id="IPR036390">
    <property type="entry name" value="WH_DNA-bd_sf"/>
</dbReference>
<protein>
    <recommendedName>
        <fullName evidence="5">HTH gntR-type domain-containing protein</fullName>
    </recommendedName>
</protein>
<keyword evidence="3" id="KW-0804">Transcription</keyword>
<evidence type="ECO:0000313" key="7">
    <source>
        <dbReference type="Proteomes" id="UP000035721"/>
    </source>
</evidence>
<dbReference type="InterPro" id="IPR036388">
    <property type="entry name" value="WH-like_DNA-bd_sf"/>
</dbReference>
<evidence type="ECO:0000259" key="5">
    <source>
        <dbReference type="PROSITE" id="PS50949"/>
    </source>
</evidence>
<sequence length="435" mass="46136">MVAAGAIGIPVDTGPRPDRVDVFWERVLAGAPSPVDLAVAASGNVTVPAALRPATVYGDASGWTALLPYLAGCREGAIGPPAADLETRLRQWHRSGRGWFSWVADDVEPGPPDAPEESASTRRPSPERALADDVVATIRAGVREGRFAGGDHVTDRYLAERLHTTRGQIRSALRLLERDGLVTAIAGHAAVIPIPTTADVVETYAARRALGVLMVRAATRWTPSGRKAVLAVLEELDRCAVDDDVERANRLDQTFQVALADASGLTRIGPMLGLLSDQILMFIAVIGIRYAFPTEGIVRRDHELFAAVDAGDLDGAVESWRAKMDESASYMLQLSRTPAAVGGSGDPIRSRGIPSSDRWRLGRSGARVGSAPPCREGLVELVRDGASGGFAGVDPDGDVGAVVVVPGGELRLEALRVPLADDLRGEGQDEHADRR</sequence>
<gene>
    <name evidence="6" type="ORF">BN12_790038</name>
</gene>
<dbReference type="InterPro" id="IPR011711">
    <property type="entry name" value="GntR_C"/>
</dbReference>
<dbReference type="EMBL" id="CAJB01000413">
    <property type="protein sequence ID" value="CCH80209.1"/>
    <property type="molecule type" value="Genomic_DNA"/>
</dbReference>
<dbReference type="Pfam" id="PF00392">
    <property type="entry name" value="GntR"/>
    <property type="match status" value="1"/>
</dbReference>
<dbReference type="GO" id="GO:0003700">
    <property type="term" value="F:DNA-binding transcription factor activity"/>
    <property type="evidence" value="ECO:0007669"/>
    <property type="project" value="InterPro"/>
</dbReference>
<keyword evidence="7" id="KW-1185">Reference proteome</keyword>
<feature type="region of interest" description="Disordered" evidence="4">
    <location>
        <begin position="104"/>
        <end position="128"/>
    </location>
</feature>
<evidence type="ECO:0000256" key="2">
    <source>
        <dbReference type="ARBA" id="ARBA00023125"/>
    </source>
</evidence>
<evidence type="ECO:0000313" key="6">
    <source>
        <dbReference type="EMBL" id="CCH80209.1"/>
    </source>
</evidence>
<comment type="caution">
    <text evidence="6">The sequence shown here is derived from an EMBL/GenBank/DDBJ whole genome shotgun (WGS) entry which is preliminary data.</text>
</comment>